<evidence type="ECO:0000256" key="10">
    <source>
        <dbReference type="ARBA" id="ARBA00023828"/>
    </source>
</evidence>
<dbReference type="InterPro" id="IPR011011">
    <property type="entry name" value="Znf_FYVE_PHD"/>
</dbReference>
<dbReference type="PANTHER" id="PTHR46174:SF1">
    <property type="entry name" value="CXXC-TYPE ZINC FINGER PROTEIN 1"/>
    <property type="match status" value="1"/>
</dbReference>
<evidence type="ECO:0000256" key="4">
    <source>
        <dbReference type="ARBA" id="ARBA00022771"/>
    </source>
</evidence>
<evidence type="ECO:0000256" key="5">
    <source>
        <dbReference type="ARBA" id="ARBA00022833"/>
    </source>
</evidence>
<feature type="domain" description="CXXC-type" evidence="14">
    <location>
        <begin position="127"/>
        <end position="175"/>
    </location>
</feature>
<dbReference type="AlphaFoldDB" id="A0A9P0H229"/>
<gene>
    <name evidence="15" type="ORF">NEZAVI_LOCUS3055</name>
</gene>
<keyword evidence="2" id="KW-0597">Phosphoprotein</keyword>
<dbReference type="GO" id="GO:0008270">
    <property type="term" value="F:zinc ion binding"/>
    <property type="evidence" value="ECO:0007669"/>
    <property type="project" value="UniProtKB-KW"/>
</dbReference>
<evidence type="ECO:0000256" key="2">
    <source>
        <dbReference type="ARBA" id="ARBA00022553"/>
    </source>
</evidence>
<dbReference type="OrthoDB" id="419183at2759"/>
<keyword evidence="6" id="KW-0805">Transcription regulation</keyword>
<dbReference type="PROSITE" id="PS50016">
    <property type="entry name" value="ZF_PHD_2"/>
    <property type="match status" value="1"/>
</dbReference>
<keyword evidence="7" id="KW-0238">DNA-binding</keyword>
<sequence length="545" mass="62995">MPQLKLTPEEIARQFQLPERKSKIATLLKKDGQMYCICGSSDSSSFMIGCDLCDQWYHGDCIGITQKDSKNIKRYYCERCQEEDPTLKTVYKTPKVSDIDMKRDIQIKGKTRKDETVDPVYVPPKKAKISSVKTPCGTCINCRKTSNCGSCHICKERKKSGSRRVKDKCINRVCLKLKPSAKRHDYEDSSSDGEQNIAVGGSVKPGMQCYGPGCVETALPNSKYCSDKCGIKLATNRVFQVLPQRLQEWSMSSCYAENVNKKDLETVRRKQMEARAALHDLDKRYQQLEMIIAKGKELEPCFKVDTEQNKKTGNKRINFQGKKENEKEEEASVYCVTCGHEIHTSSAIKHMEKCFSKYESQASFGSMYKTRIEGNNMFCDFYNPLSKTYCKRLRVLCPEHTKDPIIGSNEACGCPIVKDVFEVTNELCTYPKKFCFKHYCWEKLRRAEIDMERVRQWLKVDELFEQERLIRQKMVQRAGVLALMLHSTYDHEAMEKMTSAQEEERLAQLEKTLRENYDKEQFENIKCTKENKKFFKSLKKAMTTS</sequence>
<evidence type="ECO:0000259" key="13">
    <source>
        <dbReference type="PROSITE" id="PS50016"/>
    </source>
</evidence>
<dbReference type="Gene3D" id="3.30.40.10">
    <property type="entry name" value="Zinc/RING finger domain, C3HC4 (zinc finger)"/>
    <property type="match status" value="1"/>
</dbReference>
<dbReference type="SMART" id="SM00249">
    <property type="entry name" value="PHD"/>
    <property type="match status" value="1"/>
</dbReference>
<proteinExistence type="predicted"/>
<dbReference type="InterPro" id="IPR001965">
    <property type="entry name" value="Znf_PHD"/>
</dbReference>
<dbReference type="InterPro" id="IPR002857">
    <property type="entry name" value="Znf_CXXC"/>
</dbReference>
<protein>
    <recommendedName>
        <fullName evidence="10">CXXC-type zinc finger protein 1</fullName>
    </recommendedName>
    <alternativeName>
        <fullName evidence="11">PHD finger and CXXC domain-containing protein 1</fullName>
    </alternativeName>
</protein>
<dbReference type="InterPro" id="IPR037869">
    <property type="entry name" value="Spp1/CFP1"/>
</dbReference>
<dbReference type="PROSITE" id="PS01359">
    <property type="entry name" value="ZF_PHD_1"/>
    <property type="match status" value="1"/>
</dbReference>
<dbReference type="InterPro" id="IPR019787">
    <property type="entry name" value="Znf_PHD-finger"/>
</dbReference>
<keyword evidence="4 12" id="KW-0863">Zinc-finger</keyword>
<accession>A0A9P0H229</accession>
<evidence type="ECO:0000256" key="3">
    <source>
        <dbReference type="ARBA" id="ARBA00022723"/>
    </source>
</evidence>
<feature type="domain" description="PHD-type" evidence="13">
    <location>
        <begin position="33"/>
        <end position="83"/>
    </location>
</feature>
<evidence type="ECO:0000256" key="11">
    <source>
        <dbReference type="ARBA" id="ARBA00081451"/>
    </source>
</evidence>
<reference evidence="15" key="1">
    <citation type="submission" date="2022-01" db="EMBL/GenBank/DDBJ databases">
        <authorList>
            <person name="King R."/>
        </authorList>
    </citation>
    <scope>NUCLEOTIDE SEQUENCE</scope>
</reference>
<dbReference type="EMBL" id="OV725077">
    <property type="protein sequence ID" value="CAH1392191.1"/>
    <property type="molecule type" value="Genomic_DNA"/>
</dbReference>
<name>A0A9P0H229_NEZVI</name>
<dbReference type="Proteomes" id="UP001152798">
    <property type="component" value="Chromosome 1"/>
</dbReference>
<evidence type="ECO:0000313" key="16">
    <source>
        <dbReference type="Proteomes" id="UP001152798"/>
    </source>
</evidence>
<dbReference type="PANTHER" id="PTHR46174">
    <property type="entry name" value="CXXC-TYPE ZINC FINGER PROTEIN 1"/>
    <property type="match status" value="1"/>
</dbReference>
<dbReference type="Pfam" id="PF02008">
    <property type="entry name" value="zf-CXXC"/>
    <property type="match status" value="1"/>
</dbReference>
<dbReference type="FunFam" id="3.30.40.10:FF:000138">
    <property type="entry name" value="CXXC-type zinc finger protein 1"/>
    <property type="match status" value="1"/>
</dbReference>
<dbReference type="GO" id="GO:0045893">
    <property type="term" value="P:positive regulation of DNA-templated transcription"/>
    <property type="evidence" value="ECO:0007669"/>
    <property type="project" value="TreeGrafter"/>
</dbReference>
<organism evidence="15 16">
    <name type="scientific">Nezara viridula</name>
    <name type="common">Southern green stink bug</name>
    <name type="synonym">Cimex viridulus</name>
    <dbReference type="NCBI Taxonomy" id="85310"/>
    <lineage>
        <taxon>Eukaryota</taxon>
        <taxon>Metazoa</taxon>
        <taxon>Ecdysozoa</taxon>
        <taxon>Arthropoda</taxon>
        <taxon>Hexapoda</taxon>
        <taxon>Insecta</taxon>
        <taxon>Pterygota</taxon>
        <taxon>Neoptera</taxon>
        <taxon>Paraneoptera</taxon>
        <taxon>Hemiptera</taxon>
        <taxon>Heteroptera</taxon>
        <taxon>Panheteroptera</taxon>
        <taxon>Pentatomomorpha</taxon>
        <taxon>Pentatomoidea</taxon>
        <taxon>Pentatomidae</taxon>
        <taxon>Pentatominae</taxon>
        <taxon>Nezara</taxon>
    </lineage>
</organism>
<keyword evidence="16" id="KW-1185">Reference proteome</keyword>
<dbReference type="GO" id="GO:0048188">
    <property type="term" value="C:Set1C/COMPASS complex"/>
    <property type="evidence" value="ECO:0007669"/>
    <property type="project" value="InterPro"/>
</dbReference>
<dbReference type="GO" id="GO:0003677">
    <property type="term" value="F:DNA binding"/>
    <property type="evidence" value="ECO:0007669"/>
    <property type="project" value="UniProtKB-KW"/>
</dbReference>
<keyword evidence="5" id="KW-0862">Zinc</keyword>
<evidence type="ECO:0000256" key="9">
    <source>
        <dbReference type="ARBA" id="ARBA00023242"/>
    </source>
</evidence>
<dbReference type="PROSITE" id="PS51058">
    <property type="entry name" value="ZF_CXXC"/>
    <property type="match status" value="1"/>
</dbReference>
<evidence type="ECO:0000256" key="8">
    <source>
        <dbReference type="ARBA" id="ARBA00023163"/>
    </source>
</evidence>
<evidence type="ECO:0000256" key="12">
    <source>
        <dbReference type="PROSITE-ProRule" id="PRU00509"/>
    </source>
</evidence>
<evidence type="ECO:0000256" key="7">
    <source>
        <dbReference type="ARBA" id="ARBA00023125"/>
    </source>
</evidence>
<keyword evidence="8" id="KW-0804">Transcription</keyword>
<dbReference type="InterPro" id="IPR022056">
    <property type="entry name" value="CpG-bd_C"/>
</dbReference>
<dbReference type="InterPro" id="IPR013083">
    <property type="entry name" value="Znf_RING/FYVE/PHD"/>
</dbReference>
<dbReference type="Pfam" id="PF00628">
    <property type="entry name" value="PHD"/>
    <property type="match status" value="1"/>
</dbReference>
<dbReference type="InterPro" id="IPR019786">
    <property type="entry name" value="Zinc_finger_PHD-type_CS"/>
</dbReference>
<evidence type="ECO:0000256" key="6">
    <source>
        <dbReference type="ARBA" id="ARBA00023015"/>
    </source>
</evidence>
<evidence type="ECO:0000313" key="15">
    <source>
        <dbReference type="EMBL" id="CAH1392191.1"/>
    </source>
</evidence>
<dbReference type="SUPFAM" id="SSF57903">
    <property type="entry name" value="FYVE/PHD zinc finger"/>
    <property type="match status" value="1"/>
</dbReference>
<evidence type="ECO:0000256" key="1">
    <source>
        <dbReference type="ARBA" id="ARBA00004123"/>
    </source>
</evidence>
<comment type="subcellular location">
    <subcellularLocation>
        <location evidence="1">Nucleus</location>
    </subcellularLocation>
</comment>
<dbReference type="Pfam" id="PF12269">
    <property type="entry name" value="CpG_bind_C"/>
    <property type="match status" value="1"/>
</dbReference>
<keyword evidence="9" id="KW-0539">Nucleus</keyword>
<evidence type="ECO:0000259" key="14">
    <source>
        <dbReference type="PROSITE" id="PS51058"/>
    </source>
</evidence>
<keyword evidence="3" id="KW-0479">Metal-binding</keyword>